<dbReference type="GO" id="GO:0005672">
    <property type="term" value="C:transcription factor TFIIA complex"/>
    <property type="evidence" value="ECO:0007669"/>
    <property type="project" value="InterPro"/>
</dbReference>
<feature type="non-terminal residue" evidence="6">
    <location>
        <position position="1"/>
    </location>
</feature>
<evidence type="ECO:0000256" key="4">
    <source>
        <dbReference type="ARBA" id="ARBA00023242"/>
    </source>
</evidence>
<evidence type="ECO:0000256" key="3">
    <source>
        <dbReference type="ARBA" id="ARBA00023163"/>
    </source>
</evidence>
<reference evidence="6" key="1">
    <citation type="submission" date="2015-11" db="EMBL/GenBank/DDBJ databases">
        <title>De novo transcriptome assembly of four potential Pierce s Disease insect vectors from Arizona vineyards.</title>
        <authorList>
            <person name="Tassone E.E."/>
        </authorList>
    </citation>
    <scope>NUCLEOTIDE SEQUENCE</scope>
</reference>
<dbReference type="PANTHER" id="PTHR12694">
    <property type="entry name" value="TRANSCRIPTION INITIATION FACTOR IIA SUBUNIT 1"/>
    <property type="match status" value="1"/>
</dbReference>
<feature type="non-terminal residue" evidence="6">
    <location>
        <position position="271"/>
    </location>
</feature>
<evidence type="ECO:0000256" key="2">
    <source>
        <dbReference type="ARBA" id="ARBA00010059"/>
    </source>
</evidence>
<evidence type="ECO:0008006" key="7">
    <source>
        <dbReference type="Google" id="ProtNLM"/>
    </source>
</evidence>
<feature type="compositionally biased region" description="Acidic residues" evidence="5">
    <location>
        <begin position="187"/>
        <end position="201"/>
    </location>
</feature>
<gene>
    <name evidence="6" type="ORF">g.607</name>
</gene>
<dbReference type="CDD" id="cd07976">
    <property type="entry name" value="TFIIA_alpha_beta_like"/>
    <property type="match status" value="1"/>
</dbReference>
<feature type="compositionally biased region" description="Acidic residues" evidence="5">
    <location>
        <begin position="216"/>
        <end position="226"/>
    </location>
</feature>
<accession>A0A1B6F3H7</accession>
<keyword evidence="4" id="KW-0539">Nucleus</keyword>
<dbReference type="PANTHER" id="PTHR12694:SF8">
    <property type="entry name" value="TRANSCRIPTION INITIATION FACTOR IIA SUBUNIT 1"/>
    <property type="match status" value="1"/>
</dbReference>
<proteinExistence type="inferred from homology"/>
<dbReference type="AlphaFoldDB" id="A0A1B6F3H7"/>
<keyword evidence="3" id="KW-0804">Transcription</keyword>
<comment type="similarity">
    <text evidence="2">Belongs to the TFIIA subunit 1 family.</text>
</comment>
<comment type="subcellular location">
    <subcellularLocation>
        <location evidence="1">Nucleus</location>
    </subcellularLocation>
</comment>
<dbReference type="InterPro" id="IPR004855">
    <property type="entry name" value="TFIIA_asu/bsu"/>
</dbReference>
<protein>
    <recommendedName>
        <fullName evidence="7">Transcription initiation factor IIA subunit 1</fullName>
    </recommendedName>
</protein>
<dbReference type="Pfam" id="PF03153">
    <property type="entry name" value="TFIIA"/>
    <property type="match status" value="1"/>
</dbReference>
<evidence type="ECO:0000313" key="6">
    <source>
        <dbReference type="EMBL" id="JAS44717.1"/>
    </source>
</evidence>
<evidence type="ECO:0000256" key="1">
    <source>
        <dbReference type="ARBA" id="ARBA00004123"/>
    </source>
</evidence>
<dbReference type="EMBL" id="GECZ01025052">
    <property type="protein sequence ID" value="JAS44717.1"/>
    <property type="molecule type" value="Transcribed_RNA"/>
</dbReference>
<evidence type="ECO:0000256" key="5">
    <source>
        <dbReference type="SAM" id="MobiDB-lite"/>
    </source>
</evidence>
<dbReference type="Gene3D" id="2.30.18.10">
    <property type="entry name" value="Transcription factor IIA (TFIIA), beta-barrel domain"/>
    <property type="match status" value="1"/>
</dbReference>
<sequence length="271" mass="29041">AQTGPVSPTPVKEPQRSKAVVKMAASNGNVSTAAATVISATTPPLDAKKLVPIQITLPTKEGAAASLISIQIPVAVLNENRLTNVLTPAVIQTAMELPPNLAANLLQDHVNSKLNAEQLDGNRDSSDDEMFGTGIIEEDFDDEDDNDNDNELENDDNDDLDNEDESGLGTSGVSQRRQRPGGRPGATEDDDGDGDGEENGEDGGVLDADPLNSGDDVSENDNDDMFDTDNVIVCQYDKVTRSRNKWKFYLKDGIMNLSGKDYVFQKCTGEA</sequence>
<dbReference type="FunFam" id="2.30.18.10:FF:000002">
    <property type="entry name" value="Transcription initiation factor IIA subunit 1"/>
    <property type="match status" value="1"/>
</dbReference>
<dbReference type="GO" id="GO:0006367">
    <property type="term" value="P:transcription initiation at RNA polymerase II promoter"/>
    <property type="evidence" value="ECO:0007669"/>
    <property type="project" value="InterPro"/>
</dbReference>
<organism evidence="6">
    <name type="scientific">Cuerna arida</name>
    <dbReference type="NCBI Taxonomy" id="1464854"/>
    <lineage>
        <taxon>Eukaryota</taxon>
        <taxon>Metazoa</taxon>
        <taxon>Ecdysozoa</taxon>
        <taxon>Arthropoda</taxon>
        <taxon>Hexapoda</taxon>
        <taxon>Insecta</taxon>
        <taxon>Pterygota</taxon>
        <taxon>Neoptera</taxon>
        <taxon>Paraneoptera</taxon>
        <taxon>Hemiptera</taxon>
        <taxon>Auchenorrhyncha</taxon>
        <taxon>Membracoidea</taxon>
        <taxon>Cicadellidae</taxon>
        <taxon>Cicadellinae</taxon>
        <taxon>Proconiini</taxon>
        <taxon>Cuerna</taxon>
    </lineage>
</organism>
<dbReference type="SUPFAM" id="SSF50784">
    <property type="entry name" value="Transcription factor IIA (TFIIA), beta-barrel domain"/>
    <property type="match status" value="1"/>
</dbReference>
<feature type="compositionally biased region" description="Acidic residues" evidence="5">
    <location>
        <begin position="137"/>
        <end position="166"/>
    </location>
</feature>
<dbReference type="InterPro" id="IPR009088">
    <property type="entry name" value="TFIIA_b-brl"/>
</dbReference>
<name>A0A1B6F3H7_9HEMI</name>
<feature type="region of interest" description="Disordered" evidence="5">
    <location>
        <begin position="137"/>
        <end position="226"/>
    </location>
</feature>
<dbReference type="SMART" id="SM01371">
    <property type="entry name" value="TFIIA"/>
    <property type="match status" value="1"/>
</dbReference>